<dbReference type="GeneID" id="94433956"/>
<organism evidence="1 2">
    <name type="scientific">Cystoisospora suis</name>
    <dbReference type="NCBI Taxonomy" id="483139"/>
    <lineage>
        <taxon>Eukaryota</taxon>
        <taxon>Sar</taxon>
        <taxon>Alveolata</taxon>
        <taxon>Apicomplexa</taxon>
        <taxon>Conoidasida</taxon>
        <taxon>Coccidia</taxon>
        <taxon>Eucoccidiorida</taxon>
        <taxon>Eimeriorina</taxon>
        <taxon>Sarcocystidae</taxon>
        <taxon>Cystoisospora</taxon>
    </lineage>
</organism>
<gene>
    <name evidence="1" type="ORF">CSUI_010643</name>
</gene>
<evidence type="ECO:0000313" key="1">
    <source>
        <dbReference type="EMBL" id="PHJ15542.1"/>
    </source>
</evidence>
<protein>
    <submittedName>
        <fullName evidence="1">Uncharacterized protein</fullName>
    </submittedName>
</protein>
<dbReference type="AlphaFoldDB" id="A0A2C6KG73"/>
<dbReference type="VEuPathDB" id="ToxoDB:CSUI_010643"/>
<keyword evidence="2" id="KW-1185">Reference proteome</keyword>
<reference evidence="1 2" key="1">
    <citation type="journal article" date="2017" name="Int. J. Parasitol.">
        <title>The genome of the protozoan parasite Cystoisospora suis and a reverse vaccinology approach to identify vaccine candidates.</title>
        <authorList>
            <person name="Palmieri N."/>
            <person name="Shrestha A."/>
            <person name="Ruttkowski B."/>
            <person name="Beck T."/>
            <person name="Vogl C."/>
            <person name="Tomley F."/>
            <person name="Blake D.P."/>
            <person name="Joachim A."/>
        </authorList>
    </citation>
    <scope>NUCLEOTIDE SEQUENCE [LARGE SCALE GENOMIC DNA]</scope>
    <source>
        <strain evidence="1 2">Wien I</strain>
    </source>
</reference>
<name>A0A2C6KG73_9APIC</name>
<sequence length="49" mass="5569">MTRHDPCVSACQAGVQELVGIRRPTMCGRFGARRSRLFLKFRDSGQCLR</sequence>
<evidence type="ECO:0000313" key="2">
    <source>
        <dbReference type="Proteomes" id="UP000221165"/>
    </source>
</evidence>
<dbReference type="EMBL" id="MIGC01007907">
    <property type="protein sequence ID" value="PHJ15542.1"/>
    <property type="molecule type" value="Genomic_DNA"/>
</dbReference>
<proteinExistence type="predicted"/>
<accession>A0A2C6KG73</accession>
<dbReference type="RefSeq" id="XP_067917275.1">
    <property type="nucleotide sequence ID" value="XM_068070745.1"/>
</dbReference>
<dbReference type="Proteomes" id="UP000221165">
    <property type="component" value="Unassembled WGS sequence"/>
</dbReference>
<comment type="caution">
    <text evidence="1">The sequence shown here is derived from an EMBL/GenBank/DDBJ whole genome shotgun (WGS) entry which is preliminary data.</text>
</comment>